<dbReference type="SUPFAM" id="SSF53613">
    <property type="entry name" value="Ribokinase-like"/>
    <property type="match status" value="1"/>
</dbReference>
<evidence type="ECO:0000259" key="1">
    <source>
        <dbReference type="Pfam" id="PF00294"/>
    </source>
</evidence>
<organism evidence="2">
    <name type="scientific">freshwater metagenome</name>
    <dbReference type="NCBI Taxonomy" id="449393"/>
    <lineage>
        <taxon>unclassified sequences</taxon>
        <taxon>metagenomes</taxon>
        <taxon>ecological metagenomes</taxon>
    </lineage>
</organism>
<gene>
    <name evidence="2" type="ORF">UFOPK2579_00860</name>
</gene>
<evidence type="ECO:0000313" key="2">
    <source>
        <dbReference type="EMBL" id="CAB4699435.1"/>
    </source>
</evidence>
<dbReference type="AlphaFoldDB" id="A0A6J6PRK2"/>
<dbReference type="PANTHER" id="PTHR47098">
    <property type="entry name" value="PROTEIN MAK32"/>
    <property type="match status" value="1"/>
</dbReference>
<dbReference type="InterPro" id="IPR011611">
    <property type="entry name" value="PfkB_dom"/>
</dbReference>
<dbReference type="Gene3D" id="3.40.1190.20">
    <property type="match status" value="1"/>
</dbReference>
<accession>A0A6J6PRK2</accession>
<dbReference type="EMBL" id="CAEZXR010000080">
    <property type="protein sequence ID" value="CAB4699435.1"/>
    <property type="molecule type" value="Genomic_DNA"/>
</dbReference>
<reference evidence="2" key="1">
    <citation type="submission" date="2020-05" db="EMBL/GenBank/DDBJ databases">
        <authorList>
            <person name="Chiriac C."/>
            <person name="Salcher M."/>
            <person name="Ghai R."/>
            <person name="Kavagutti S V."/>
        </authorList>
    </citation>
    <scope>NUCLEOTIDE SEQUENCE</scope>
</reference>
<proteinExistence type="predicted"/>
<sequence>MFDSHVLGGFSIDAVRYADGAYDVDRLGGNAFWATLGACLAGATPAVHAVVGADYPEQALGDLASCGVDVRGIRRRDDLPSTRVSFAYEPGGGRSHPADPARLVDLPQADRDRFLDNTDRSDLLLATLPAADDLDRGGTPSAWHLGLLPAQRLRELVDVLVDTTSPAAHLQLDCPDRSELRREGCTVLLDVLPRVDLFLPSTSDAAIFLPGLGPDDLVATFHDWGARAVVLKCGEQGAVVSDGAQRWHVPVYRDSREFDPTGAGDVFGGACLAVLAGGGDLVAAAVAGAAAASFATAVRSPMDLAGIDPTDYETRRAQIASGVEAA</sequence>
<dbReference type="PANTHER" id="PTHR47098:SF2">
    <property type="entry name" value="PROTEIN MAK32"/>
    <property type="match status" value="1"/>
</dbReference>
<dbReference type="Pfam" id="PF00294">
    <property type="entry name" value="PfkB"/>
    <property type="match status" value="1"/>
</dbReference>
<name>A0A6J6PRK2_9ZZZZ</name>
<dbReference type="InterPro" id="IPR029056">
    <property type="entry name" value="Ribokinase-like"/>
</dbReference>
<protein>
    <submittedName>
        <fullName evidence="2">Unannotated protein</fullName>
    </submittedName>
</protein>
<feature type="domain" description="Carbohydrate kinase PfkB" evidence="1">
    <location>
        <begin position="185"/>
        <end position="300"/>
    </location>
</feature>